<evidence type="ECO:0000256" key="9">
    <source>
        <dbReference type="PIRSR" id="PIRSR005586-1"/>
    </source>
</evidence>
<dbReference type="EMBL" id="UZAM01007934">
    <property type="protein sequence ID" value="VDP02271.1"/>
    <property type="molecule type" value="Genomic_DNA"/>
</dbReference>
<dbReference type="PANTHER" id="PTHR11239:SF14">
    <property type="entry name" value="DNA-DIRECTED RNA POLYMERASE I SUBUNIT RPA12"/>
    <property type="match status" value="1"/>
</dbReference>
<sequence length="113" mass="13014">MEINFLMDSDQVPTFPMFCKLCGAMLPTGKALEVVNCYNCGHNWTIPEIKQLSWTYNEKFIPTVENKTQVERLCPKCGAKKMTYTTWQTRSADEGMTVFFTCTQCGQRDIEYS</sequence>
<dbReference type="SUPFAM" id="SSF57783">
    <property type="entry name" value="Zinc beta-ribbon"/>
    <property type="match status" value="1"/>
</dbReference>
<dbReference type="GO" id="GO:0003676">
    <property type="term" value="F:nucleic acid binding"/>
    <property type="evidence" value="ECO:0007669"/>
    <property type="project" value="InterPro"/>
</dbReference>
<comment type="function">
    <text evidence="8">DNA-dependent RNA polymerase catalyzes the transcription of DNA into RNA using the four ribonucleoside triphosphates as substrates.</text>
</comment>
<feature type="binding site" evidence="9">
    <location>
        <position position="77"/>
    </location>
    <ligand>
        <name>Zn(2+)</name>
        <dbReference type="ChEBI" id="CHEBI:29105"/>
        <label>2</label>
    </ligand>
</feature>
<feature type="binding site" evidence="9">
    <location>
        <position position="37"/>
    </location>
    <ligand>
        <name>Zn(2+)</name>
        <dbReference type="ChEBI" id="CHEBI:29105"/>
        <label>1</label>
    </ligand>
</feature>
<comment type="subcellular location">
    <subcellularLocation>
        <location evidence="1">Nucleus</location>
        <location evidence="1">Nucleolus</location>
    </subcellularLocation>
</comment>
<dbReference type="CDD" id="cd10507">
    <property type="entry name" value="Zn-ribbon_RPA12"/>
    <property type="match status" value="1"/>
</dbReference>
<feature type="binding site" evidence="9">
    <location>
        <position position="102"/>
    </location>
    <ligand>
        <name>Zn(2+)</name>
        <dbReference type="ChEBI" id="CHEBI:29105"/>
        <label>2</label>
    </ligand>
</feature>
<feature type="domain" description="TFIIS-type" evidence="11">
    <location>
        <begin position="70"/>
        <end position="110"/>
    </location>
</feature>
<dbReference type="GO" id="GO:0006363">
    <property type="term" value="P:termination of RNA polymerase I transcription"/>
    <property type="evidence" value="ECO:0007669"/>
    <property type="project" value="TreeGrafter"/>
</dbReference>
<evidence type="ECO:0000313" key="12">
    <source>
        <dbReference type="EMBL" id="VDP02271.1"/>
    </source>
</evidence>
<evidence type="ECO:0000256" key="5">
    <source>
        <dbReference type="ARBA" id="ARBA00022833"/>
    </source>
</evidence>
<proteinExistence type="inferred from homology"/>
<evidence type="ECO:0000256" key="8">
    <source>
        <dbReference type="PIRNR" id="PIRNR005586"/>
    </source>
</evidence>
<evidence type="ECO:0000256" key="2">
    <source>
        <dbReference type="ARBA" id="ARBA00022478"/>
    </source>
</evidence>
<dbReference type="InterPro" id="IPR012164">
    <property type="entry name" value="Rpa12/Rpb9/Rpc10/TFS"/>
</dbReference>
<dbReference type="Proteomes" id="UP000270296">
    <property type="component" value="Unassembled WGS sequence"/>
</dbReference>
<dbReference type="AlphaFoldDB" id="A0A183IJG5"/>
<evidence type="ECO:0000256" key="4">
    <source>
        <dbReference type="ARBA" id="ARBA00022771"/>
    </source>
</evidence>
<name>A0A183IJG5_9BILA</name>
<dbReference type="Gene3D" id="2.20.25.10">
    <property type="match status" value="1"/>
</dbReference>
<keyword evidence="3 9" id="KW-0479">Metal-binding</keyword>
<dbReference type="PIRSF" id="PIRSF005586">
    <property type="entry name" value="RNApol_RpoM"/>
    <property type="match status" value="1"/>
</dbReference>
<keyword evidence="4 10" id="KW-0863">Zinc-finger</keyword>
<reference evidence="12 13" key="2">
    <citation type="submission" date="2018-11" db="EMBL/GenBank/DDBJ databases">
        <authorList>
            <consortium name="Pathogen Informatics"/>
        </authorList>
    </citation>
    <scope>NUCLEOTIDE SEQUENCE [LARGE SCALE GENOMIC DNA]</scope>
</reference>
<keyword evidence="5 9" id="KW-0862">Zinc</keyword>
<evidence type="ECO:0000256" key="6">
    <source>
        <dbReference type="ARBA" id="ARBA00023242"/>
    </source>
</evidence>
<dbReference type="SMART" id="SM00440">
    <property type="entry name" value="ZnF_C2C2"/>
    <property type="match status" value="1"/>
</dbReference>
<evidence type="ECO:0000256" key="1">
    <source>
        <dbReference type="ARBA" id="ARBA00004604"/>
    </source>
</evidence>
<accession>A0A183IJG5</accession>
<dbReference type="PANTHER" id="PTHR11239">
    <property type="entry name" value="DNA-DIRECTED RNA POLYMERASE"/>
    <property type="match status" value="1"/>
</dbReference>
<feature type="binding site" evidence="9">
    <location>
        <position position="74"/>
    </location>
    <ligand>
        <name>Zn(2+)</name>
        <dbReference type="ChEBI" id="CHEBI:29105"/>
        <label>2</label>
    </ligand>
</feature>
<keyword evidence="8" id="KW-0804">Transcription</keyword>
<dbReference type="GO" id="GO:0003899">
    <property type="term" value="F:DNA-directed RNA polymerase activity"/>
    <property type="evidence" value="ECO:0007669"/>
    <property type="project" value="InterPro"/>
</dbReference>
<feature type="binding site" evidence="9">
    <location>
        <position position="40"/>
    </location>
    <ligand>
        <name>Zn(2+)</name>
        <dbReference type="ChEBI" id="CHEBI:29105"/>
        <label>1</label>
    </ligand>
</feature>
<dbReference type="InterPro" id="IPR034004">
    <property type="entry name" value="Zn_ribbon_RPA12_C"/>
</dbReference>
<dbReference type="InterPro" id="IPR001222">
    <property type="entry name" value="Znf_TFIIS"/>
</dbReference>
<dbReference type="GO" id="GO:0008270">
    <property type="term" value="F:zinc ion binding"/>
    <property type="evidence" value="ECO:0007669"/>
    <property type="project" value="UniProtKB-KW"/>
</dbReference>
<evidence type="ECO:0000313" key="14">
    <source>
        <dbReference type="WBParaSite" id="SBAD_0000393101-mRNA-1"/>
    </source>
</evidence>
<reference evidence="14" key="1">
    <citation type="submission" date="2016-06" db="UniProtKB">
        <authorList>
            <consortium name="WormBaseParasite"/>
        </authorList>
    </citation>
    <scope>IDENTIFICATION</scope>
</reference>
<gene>
    <name evidence="12" type="ORF">SBAD_LOCUS3761</name>
</gene>
<keyword evidence="6 8" id="KW-0539">Nucleus</keyword>
<feature type="binding site" evidence="9">
    <location>
        <position position="22"/>
    </location>
    <ligand>
        <name>Zn(2+)</name>
        <dbReference type="ChEBI" id="CHEBI:29105"/>
        <label>1</label>
    </ligand>
</feature>
<comment type="function">
    <text evidence="7">Core component of RNA polymerase I (Pol I), a DNA-dependent RNA polymerase which synthesizes ribosomal RNA precursors using the four ribonucleoside triphosphates as substrates. Can mediate Pol I proofreading of the nascent RNA transcript. Anchors into the Pol I active site to monitor transcription fidelity and cleave mis-incorporated 5'-ribonucleotides.</text>
</comment>
<dbReference type="OrthoDB" id="10056816at2759"/>
<evidence type="ECO:0000256" key="3">
    <source>
        <dbReference type="ARBA" id="ARBA00022723"/>
    </source>
</evidence>
<evidence type="ECO:0000259" key="11">
    <source>
        <dbReference type="PROSITE" id="PS51133"/>
    </source>
</evidence>
<feature type="binding site" evidence="9">
    <location>
        <position position="105"/>
    </location>
    <ligand>
        <name>Zn(2+)</name>
        <dbReference type="ChEBI" id="CHEBI:29105"/>
        <label>2</label>
    </ligand>
</feature>
<keyword evidence="2 8" id="KW-0240">DNA-directed RNA polymerase</keyword>
<feature type="zinc finger region" description="C4-type" evidence="10">
    <location>
        <begin position="19"/>
        <end position="40"/>
    </location>
</feature>
<evidence type="ECO:0000256" key="7">
    <source>
        <dbReference type="ARBA" id="ARBA00044497"/>
    </source>
</evidence>
<dbReference type="Pfam" id="PF01096">
    <property type="entry name" value="Zn_ribbon_TFIIS"/>
    <property type="match status" value="1"/>
</dbReference>
<keyword evidence="13" id="KW-1185">Reference proteome</keyword>
<organism evidence="14">
    <name type="scientific">Soboliphyme baturini</name>
    <dbReference type="NCBI Taxonomy" id="241478"/>
    <lineage>
        <taxon>Eukaryota</taxon>
        <taxon>Metazoa</taxon>
        <taxon>Ecdysozoa</taxon>
        <taxon>Nematoda</taxon>
        <taxon>Enoplea</taxon>
        <taxon>Dorylaimia</taxon>
        <taxon>Dioctophymatida</taxon>
        <taxon>Dioctophymatoidea</taxon>
        <taxon>Soboliphymatidae</taxon>
        <taxon>Soboliphyme</taxon>
    </lineage>
</organism>
<comment type="similarity">
    <text evidence="8">Belongs to the archaeal rpoM/eukaryotic RPA12/RPB9/RPC11 RNA polymerase family.</text>
</comment>
<feature type="binding site" evidence="9">
    <location>
        <position position="19"/>
    </location>
    <ligand>
        <name>Zn(2+)</name>
        <dbReference type="ChEBI" id="CHEBI:29105"/>
        <label>1</label>
    </ligand>
</feature>
<evidence type="ECO:0000256" key="10">
    <source>
        <dbReference type="PIRSR" id="PIRSR005586-2"/>
    </source>
</evidence>
<protein>
    <recommendedName>
        <fullName evidence="8">DNA-directed RNA polymerase subunit</fullName>
    </recommendedName>
</protein>
<dbReference type="GO" id="GO:0005736">
    <property type="term" value="C:RNA polymerase I complex"/>
    <property type="evidence" value="ECO:0007669"/>
    <property type="project" value="TreeGrafter"/>
</dbReference>
<evidence type="ECO:0000313" key="13">
    <source>
        <dbReference type="Proteomes" id="UP000270296"/>
    </source>
</evidence>
<dbReference type="WBParaSite" id="SBAD_0000393101-mRNA-1">
    <property type="protein sequence ID" value="SBAD_0000393101-mRNA-1"/>
    <property type="gene ID" value="SBAD_0000393101"/>
</dbReference>
<dbReference type="PROSITE" id="PS51133">
    <property type="entry name" value="ZF_TFIIS_2"/>
    <property type="match status" value="1"/>
</dbReference>